<evidence type="ECO:0000313" key="3">
    <source>
        <dbReference type="Proteomes" id="UP001141806"/>
    </source>
</evidence>
<comment type="caution">
    <text evidence="2">The sequence shown here is derived from an EMBL/GenBank/DDBJ whole genome shotgun (WGS) entry which is preliminary data.</text>
</comment>
<evidence type="ECO:0000256" key="1">
    <source>
        <dbReference type="SAM" id="MobiDB-lite"/>
    </source>
</evidence>
<dbReference type="EMBL" id="JAMYWD010000002">
    <property type="protein sequence ID" value="KAJ4978917.1"/>
    <property type="molecule type" value="Genomic_DNA"/>
</dbReference>
<name>A0A9Q0KYA2_9MAGN</name>
<reference evidence="2" key="1">
    <citation type="journal article" date="2023" name="Plant J.">
        <title>The genome of the king protea, Protea cynaroides.</title>
        <authorList>
            <person name="Chang J."/>
            <person name="Duong T.A."/>
            <person name="Schoeman C."/>
            <person name="Ma X."/>
            <person name="Roodt D."/>
            <person name="Barker N."/>
            <person name="Li Z."/>
            <person name="Van de Peer Y."/>
            <person name="Mizrachi E."/>
        </authorList>
    </citation>
    <scope>NUCLEOTIDE SEQUENCE</scope>
    <source>
        <tissue evidence="2">Young leaves</tissue>
    </source>
</reference>
<organism evidence="2 3">
    <name type="scientific">Protea cynaroides</name>
    <dbReference type="NCBI Taxonomy" id="273540"/>
    <lineage>
        <taxon>Eukaryota</taxon>
        <taxon>Viridiplantae</taxon>
        <taxon>Streptophyta</taxon>
        <taxon>Embryophyta</taxon>
        <taxon>Tracheophyta</taxon>
        <taxon>Spermatophyta</taxon>
        <taxon>Magnoliopsida</taxon>
        <taxon>Proteales</taxon>
        <taxon>Proteaceae</taxon>
        <taxon>Protea</taxon>
    </lineage>
</organism>
<dbReference type="AlphaFoldDB" id="A0A9Q0KYA2"/>
<proteinExistence type="predicted"/>
<dbReference type="Proteomes" id="UP001141806">
    <property type="component" value="Unassembled WGS sequence"/>
</dbReference>
<evidence type="ECO:0000313" key="2">
    <source>
        <dbReference type="EMBL" id="KAJ4978917.1"/>
    </source>
</evidence>
<gene>
    <name evidence="2" type="ORF">NE237_009697</name>
</gene>
<sequence length="162" mass="17516">MSLQLNQHLSWLGCYTRSPPIPWSNLVASHSSKVKLTTSLKLIPPPLCNGKKVGKCTPGSVAKGLVELRSTLVGFLWGIGQDSLMPRMPWHNEKGCPYRTLDQSQVVADLSDGNVMELPSVKEMGVLATINPLDPLVPVEKRNGPLSQQRIPLPTGGGVEVS</sequence>
<keyword evidence="3" id="KW-1185">Reference proteome</keyword>
<feature type="region of interest" description="Disordered" evidence="1">
    <location>
        <begin position="141"/>
        <end position="162"/>
    </location>
</feature>
<protein>
    <submittedName>
        <fullName evidence="2">Uncharacterized protein</fullName>
    </submittedName>
</protein>
<accession>A0A9Q0KYA2</accession>